<keyword evidence="3" id="KW-0732">Signal</keyword>
<evidence type="ECO:0000313" key="5">
    <source>
        <dbReference type="EMBL" id="KAE8991825.1"/>
    </source>
</evidence>
<dbReference type="Gene3D" id="1.10.510.10">
    <property type="entry name" value="Transferase(Phosphotransferase) domain 1"/>
    <property type="match status" value="1"/>
</dbReference>
<feature type="transmembrane region" description="Helical" evidence="2">
    <location>
        <begin position="239"/>
        <end position="262"/>
    </location>
</feature>
<dbReference type="SMART" id="SM00220">
    <property type="entry name" value="S_TKc"/>
    <property type="match status" value="1"/>
</dbReference>
<dbReference type="GO" id="GO:0004674">
    <property type="term" value="F:protein serine/threonine kinase activity"/>
    <property type="evidence" value="ECO:0007669"/>
    <property type="project" value="TreeGrafter"/>
</dbReference>
<proteinExistence type="predicted"/>
<evidence type="ECO:0000259" key="4">
    <source>
        <dbReference type="PROSITE" id="PS50011"/>
    </source>
</evidence>
<dbReference type="InterPro" id="IPR011009">
    <property type="entry name" value="Kinase-like_dom_sf"/>
</dbReference>
<dbReference type="PROSITE" id="PS50011">
    <property type="entry name" value="PROTEIN_KINASE_DOM"/>
    <property type="match status" value="1"/>
</dbReference>
<evidence type="ECO:0000256" key="2">
    <source>
        <dbReference type="SAM" id="Phobius"/>
    </source>
</evidence>
<protein>
    <recommendedName>
        <fullName evidence="4">Protein kinase domain-containing protein</fullName>
    </recommendedName>
</protein>
<organism evidence="5 6">
    <name type="scientific">Phytophthora rubi</name>
    <dbReference type="NCBI Taxonomy" id="129364"/>
    <lineage>
        <taxon>Eukaryota</taxon>
        <taxon>Sar</taxon>
        <taxon>Stramenopiles</taxon>
        <taxon>Oomycota</taxon>
        <taxon>Peronosporomycetes</taxon>
        <taxon>Peronosporales</taxon>
        <taxon>Peronosporaceae</taxon>
        <taxon>Phytophthora</taxon>
    </lineage>
</organism>
<evidence type="ECO:0000313" key="6">
    <source>
        <dbReference type="Proteomes" id="UP000429607"/>
    </source>
</evidence>
<comment type="caution">
    <text evidence="5">The sequence shown here is derived from an EMBL/GenBank/DDBJ whole genome shotgun (WGS) entry which is preliminary data.</text>
</comment>
<sequence>MCWHRLSSVPVFLALLHVTRLGETEAQSTNDTYSYYLLREQCEGTPNRVDSYEAGFYDPYMQCDNKCNDSSSSWKSHNSVCGSTDYKADIATAFGSAPYLLQEAFESDCETFRGASGLLASGGCEQIIMYVDVWGFSTYEQIQLETNGSLSIRYFTDQDCSTPLNGSVVLTFQITAEDTTVDQSLLNSSSCDENGYRFTYFASSTSGSGSGSGSDTNSSGSNGTTSGSLSSSTSSGSSVGVIVGIVGGIVGLLLVVVGLVFYCRRRTTRKSSDGYLAMLSPGSHQQRTSSLTTNTLDQGLLGQSGLWTDDVITTKRIPRRDVRTKQLISRGAYGEVYEGMFEDTRVAVKMLAPETRSSIRHVNGFLAEAKLTASMDHPHIVGLIGVAWKSLSDLCIVLEYMDGGDLRALLDKYAKANQPVGINRQKATIALHVCHALTYLHSLSTPVIHRDLKSRNILLTRALEAKLTDFGISRERLDQTMTAGVGTSLWMAPEVMLGERYDDKADMFSFGVVLSELDVHTLPYAQAKDENRDSNGKRLPDAVLLQQVAMGQLTVEFSTSSPPSIVELGNACVSVDPRNRPTAAEALYKIHLALAQELH</sequence>
<dbReference type="EMBL" id="QXFV01002165">
    <property type="protein sequence ID" value="KAE8991825.1"/>
    <property type="molecule type" value="Genomic_DNA"/>
</dbReference>
<keyword evidence="2" id="KW-0812">Transmembrane</keyword>
<accession>A0A6A3JH64</accession>
<dbReference type="PANTHER" id="PTHR44329">
    <property type="entry name" value="SERINE/THREONINE-PROTEIN KINASE TNNI3K-RELATED"/>
    <property type="match status" value="1"/>
</dbReference>
<feature type="signal peptide" evidence="3">
    <location>
        <begin position="1"/>
        <end position="26"/>
    </location>
</feature>
<gene>
    <name evidence="5" type="ORF">PR001_g21117</name>
</gene>
<dbReference type="Proteomes" id="UP000429607">
    <property type="component" value="Unassembled WGS sequence"/>
</dbReference>
<dbReference type="Gene3D" id="3.30.200.20">
    <property type="entry name" value="Phosphorylase Kinase, domain 1"/>
    <property type="match status" value="1"/>
</dbReference>
<dbReference type="InterPro" id="IPR051681">
    <property type="entry name" value="Ser/Thr_Kinases-Pseudokinases"/>
</dbReference>
<dbReference type="InterPro" id="IPR000719">
    <property type="entry name" value="Prot_kinase_dom"/>
</dbReference>
<dbReference type="PANTHER" id="PTHR44329:SF214">
    <property type="entry name" value="PROTEIN KINASE DOMAIN-CONTAINING PROTEIN"/>
    <property type="match status" value="1"/>
</dbReference>
<reference evidence="5 6" key="1">
    <citation type="submission" date="2018-09" db="EMBL/GenBank/DDBJ databases">
        <title>Genomic investigation of the strawberry pathogen Phytophthora fragariae indicates pathogenicity is determined by transcriptional variation in three key races.</title>
        <authorList>
            <person name="Adams T.M."/>
            <person name="Armitage A.D."/>
            <person name="Sobczyk M.K."/>
            <person name="Bates H.J."/>
            <person name="Dunwell J.M."/>
            <person name="Nellist C.F."/>
            <person name="Harrison R.J."/>
        </authorList>
    </citation>
    <scope>NUCLEOTIDE SEQUENCE [LARGE SCALE GENOMIC DNA]</scope>
    <source>
        <strain evidence="5 6">SCRP249</strain>
    </source>
</reference>
<dbReference type="PROSITE" id="PS00108">
    <property type="entry name" value="PROTEIN_KINASE_ST"/>
    <property type="match status" value="1"/>
</dbReference>
<feature type="region of interest" description="Disordered" evidence="1">
    <location>
        <begin position="205"/>
        <end position="236"/>
    </location>
</feature>
<feature type="domain" description="Protein kinase" evidence="4">
    <location>
        <begin position="322"/>
        <end position="594"/>
    </location>
</feature>
<keyword evidence="2" id="KW-0472">Membrane</keyword>
<evidence type="ECO:0000256" key="3">
    <source>
        <dbReference type="SAM" id="SignalP"/>
    </source>
</evidence>
<keyword evidence="2" id="KW-1133">Transmembrane helix</keyword>
<dbReference type="AlphaFoldDB" id="A0A6A3JH64"/>
<dbReference type="Pfam" id="PF00069">
    <property type="entry name" value="Pkinase"/>
    <property type="match status" value="1"/>
</dbReference>
<name>A0A6A3JH64_9STRA</name>
<dbReference type="GO" id="GO:0005524">
    <property type="term" value="F:ATP binding"/>
    <property type="evidence" value="ECO:0007669"/>
    <property type="project" value="InterPro"/>
</dbReference>
<feature type="chain" id="PRO_5025694675" description="Protein kinase domain-containing protein" evidence="3">
    <location>
        <begin position="27"/>
        <end position="599"/>
    </location>
</feature>
<dbReference type="SUPFAM" id="SSF56112">
    <property type="entry name" value="Protein kinase-like (PK-like)"/>
    <property type="match status" value="1"/>
</dbReference>
<dbReference type="InterPro" id="IPR008271">
    <property type="entry name" value="Ser/Thr_kinase_AS"/>
</dbReference>
<evidence type="ECO:0000256" key="1">
    <source>
        <dbReference type="SAM" id="MobiDB-lite"/>
    </source>
</evidence>